<evidence type="ECO:0000256" key="2">
    <source>
        <dbReference type="ARBA" id="ARBA00022448"/>
    </source>
</evidence>
<keyword evidence="14" id="KW-1185">Reference proteome</keyword>
<keyword evidence="6 8" id="KW-0472">Membrane</keyword>
<feature type="chain" id="PRO_5011537058" evidence="10">
    <location>
        <begin position="21"/>
        <end position="692"/>
    </location>
</feature>
<evidence type="ECO:0000313" key="13">
    <source>
        <dbReference type="EMBL" id="SEO44573.1"/>
    </source>
</evidence>
<evidence type="ECO:0000259" key="12">
    <source>
        <dbReference type="Pfam" id="PF07715"/>
    </source>
</evidence>
<feature type="domain" description="TonB-dependent receptor-like beta-barrel" evidence="11">
    <location>
        <begin position="226"/>
        <end position="657"/>
    </location>
</feature>
<dbReference type="EMBL" id="FOCL01000008">
    <property type="protein sequence ID" value="SEO44573.1"/>
    <property type="molecule type" value="Genomic_DNA"/>
</dbReference>
<dbReference type="RefSeq" id="WP_091215330.1">
    <property type="nucleotide sequence ID" value="NZ_FOCL01000008.1"/>
</dbReference>
<evidence type="ECO:0000256" key="8">
    <source>
        <dbReference type="PROSITE-ProRule" id="PRU01360"/>
    </source>
</evidence>
<evidence type="ECO:0000256" key="4">
    <source>
        <dbReference type="ARBA" id="ARBA00022692"/>
    </source>
</evidence>
<keyword evidence="10" id="KW-0732">Signal</keyword>
<dbReference type="GO" id="GO:0015344">
    <property type="term" value="F:siderophore uptake transmembrane transporter activity"/>
    <property type="evidence" value="ECO:0007669"/>
    <property type="project" value="TreeGrafter"/>
</dbReference>
<comment type="similarity">
    <text evidence="8 9">Belongs to the TonB-dependent receptor family.</text>
</comment>
<dbReference type="InterPro" id="IPR000531">
    <property type="entry name" value="Beta-barrel_TonB"/>
</dbReference>
<reference evidence="14" key="1">
    <citation type="submission" date="2016-10" db="EMBL/GenBank/DDBJ databases">
        <authorList>
            <person name="Varghese N."/>
            <person name="Submissions S."/>
        </authorList>
    </citation>
    <scope>NUCLEOTIDE SEQUENCE [LARGE SCALE GENOMIC DNA]</scope>
    <source>
        <strain evidence="14">Gh-48</strain>
    </source>
</reference>
<evidence type="ECO:0000256" key="9">
    <source>
        <dbReference type="RuleBase" id="RU003357"/>
    </source>
</evidence>
<evidence type="ECO:0000313" key="14">
    <source>
        <dbReference type="Proteomes" id="UP000198942"/>
    </source>
</evidence>
<dbReference type="InterPro" id="IPR036942">
    <property type="entry name" value="Beta-barrel_TonB_sf"/>
</dbReference>
<dbReference type="STRING" id="551995.SAMN05192574_108114"/>
<dbReference type="InterPro" id="IPR039426">
    <property type="entry name" value="TonB-dep_rcpt-like"/>
</dbReference>
<keyword evidence="3 8" id="KW-1134">Transmembrane beta strand</keyword>
<dbReference type="Gene3D" id="2.170.130.10">
    <property type="entry name" value="TonB-dependent receptor, plug domain"/>
    <property type="match status" value="1"/>
</dbReference>
<dbReference type="GO" id="GO:0044718">
    <property type="term" value="P:siderophore transmembrane transport"/>
    <property type="evidence" value="ECO:0007669"/>
    <property type="project" value="TreeGrafter"/>
</dbReference>
<feature type="domain" description="TonB-dependent receptor plug" evidence="12">
    <location>
        <begin position="47"/>
        <end position="155"/>
    </location>
</feature>
<dbReference type="InterPro" id="IPR037066">
    <property type="entry name" value="Plug_dom_sf"/>
</dbReference>
<dbReference type="PROSITE" id="PS52016">
    <property type="entry name" value="TONB_DEPENDENT_REC_3"/>
    <property type="match status" value="1"/>
</dbReference>
<keyword evidence="7 8" id="KW-0998">Cell outer membrane</keyword>
<evidence type="ECO:0000256" key="3">
    <source>
        <dbReference type="ARBA" id="ARBA00022452"/>
    </source>
</evidence>
<dbReference type="AlphaFoldDB" id="A0A1H8PSP8"/>
<dbReference type="PANTHER" id="PTHR30069">
    <property type="entry name" value="TONB-DEPENDENT OUTER MEMBRANE RECEPTOR"/>
    <property type="match status" value="1"/>
</dbReference>
<keyword evidence="5 9" id="KW-0798">TonB box</keyword>
<dbReference type="GO" id="GO:0009279">
    <property type="term" value="C:cell outer membrane"/>
    <property type="evidence" value="ECO:0007669"/>
    <property type="project" value="UniProtKB-SubCell"/>
</dbReference>
<organism evidence="13 14">
    <name type="scientific">Mucilaginibacter gossypiicola</name>
    <dbReference type="NCBI Taxonomy" id="551995"/>
    <lineage>
        <taxon>Bacteria</taxon>
        <taxon>Pseudomonadati</taxon>
        <taxon>Bacteroidota</taxon>
        <taxon>Sphingobacteriia</taxon>
        <taxon>Sphingobacteriales</taxon>
        <taxon>Sphingobacteriaceae</taxon>
        <taxon>Mucilaginibacter</taxon>
    </lineage>
</organism>
<feature type="signal peptide" evidence="10">
    <location>
        <begin position="1"/>
        <end position="20"/>
    </location>
</feature>
<evidence type="ECO:0000256" key="5">
    <source>
        <dbReference type="ARBA" id="ARBA00023077"/>
    </source>
</evidence>
<accession>A0A1H8PSP8</accession>
<protein>
    <submittedName>
        <fullName evidence="13">Iron complex outermembrane recepter protein</fullName>
    </submittedName>
</protein>
<evidence type="ECO:0000256" key="6">
    <source>
        <dbReference type="ARBA" id="ARBA00023136"/>
    </source>
</evidence>
<dbReference type="Pfam" id="PF07715">
    <property type="entry name" value="Plug"/>
    <property type="match status" value="1"/>
</dbReference>
<comment type="subcellular location">
    <subcellularLocation>
        <location evidence="1 8">Cell outer membrane</location>
        <topology evidence="1 8">Multi-pass membrane protein</topology>
    </subcellularLocation>
</comment>
<keyword evidence="4 8" id="KW-0812">Transmembrane</keyword>
<gene>
    <name evidence="13" type="ORF">SAMN05192574_108114</name>
</gene>
<sequence>MLKPFTLLTLALAAAITTHAQNKIKPKRDTTELKPVIIKGYLSDQPVISVPASVSVLGAAQLRIQPDNSFVNALNTVPGVRTEERSPGSYRLSIRGSLLRSPFGVRDVKIYFDDIPLTDAGGNSYLNAIDIASIQKVEILKGPDGSLFGANSGGVVILSPLNRYNDSTYISAGVNDGSYGLFHEKAAVQLKTTNYLLNINQSFQTYHGYRQNSDTHRNYLQLADSWNYSGKNTLKALGIYSDLAYQTPGGLTLAQYNTAPTLARQPTPTLPGAIQQRIGITTKMYLGGLTNEYHFNDHIRNVLAVFGNHVDFANPFITNYEQRSENTYGFRTYFELTGDKKPSLDWKVDLGFEWQQTNSHIANYGNKKGVKDTTQTIDDIHTNQHFVFLRYAADVYKRLHVEAAVSLNDYGYDFKNLYPLNQNNFTNRNFSAQLMPRLALSYQIINALAWRASVSRGYSSPTTAEVRPTDNIVNTSLQAQYGWNYETGFRLRNSDETFMLDASVYYYRLNNAIVRRLNADETEHYINAGGTNQLGTEASLYYWIIRPGKYGFIRGVQFNESFTYSHFRFRDYVVTNANYSGNRLTGVPKNVFVSSVQIRFPESLALFVQHTFTSKIPLNDANTVYAPKYNLLQARVSYQPIIGRKTRFEIFAAADNLLNQKYSLGNDLNAVGNRYYNAAPLRNYSVGMNFMY</sequence>
<dbReference type="Gene3D" id="2.40.170.20">
    <property type="entry name" value="TonB-dependent receptor, beta-barrel domain"/>
    <property type="match status" value="1"/>
</dbReference>
<evidence type="ECO:0000259" key="11">
    <source>
        <dbReference type="Pfam" id="PF00593"/>
    </source>
</evidence>
<dbReference type="Pfam" id="PF00593">
    <property type="entry name" value="TonB_dep_Rec_b-barrel"/>
    <property type="match status" value="1"/>
</dbReference>
<keyword evidence="2 8" id="KW-0813">Transport</keyword>
<dbReference type="InterPro" id="IPR012910">
    <property type="entry name" value="Plug_dom"/>
</dbReference>
<evidence type="ECO:0000256" key="1">
    <source>
        <dbReference type="ARBA" id="ARBA00004571"/>
    </source>
</evidence>
<dbReference type="PANTHER" id="PTHR30069:SF28">
    <property type="entry name" value="TONB-DEPENDENT RECEPTOR YNCD-RELATED"/>
    <property type="match status" value="1"/>
</dbReference>
<name>A0A1H8PSP8_9SPHI</name>
<dbReference type="Proteomes" id="UP000198942">
    <property type="component" value="Unassembled WGS sequence"/>
</dbReference>
<proteinExistence type="inferred from homology"/>
<dbReference type="OrthoDB" id="9782587at2"/>
<dbReference type="SUPFAM" id="SSF56935">
    <property type="entry name" value="Porins"/>
    <property type="match status" value="1"/>
</dbReference>
<evidence type="ECO:0000256" key="7">
    <source>
        <dbReference type="ARBA" id="ARBA00023237"/>
    </source>
</evidence>
<evidence type="ECO:0000256" key="10">
    <source>
        <dbReference type="SAM" id="SignalP"/>
    </source>
</evidence>